<protein>
    <submittedName>
        <fullName evidence="1">Uncharacterized protein</fullName>
    </submittedName>
</protein>
<keyword evidence="2" id="KW-1185">Reference proteome</keyword>
<evidence type="ECO:0000313" key="2">
    <source>
        <dbReference type="Proteomes" id="UP000887159"/>
    </source>
</evidence>
<comment type="caution">
    <text evidence="1">The sequence shown here is derived from an EMBL/GenBank/DDBJ whole genome shotgun (WGS) entry which is preliminary data.</text>
</comment>
<dbReference type="EMBL" id="BMAU01021356">
    <property type="protein sequence ID" value="GFY20610.1"/>
    <property type="molecule type" value="Genomic_DNA"/>
</dbReference>
<dbReference type="AlphaFoldDB" id="A0A8X6T080"/>
<gene>
    <name evidence="1" type="ORF">TNCV_1118441</name>
</gene>
<reference evidence="1" key="1">
    <citation type="submission" date="2020-08" db="EMBL/GenBank/DDBJ databases">
        <title>Multicomponent nature underlies the extraordinary mechanical properties of spider dragline silk.</title>
        <authorList>
            <person name="Kono N."/>
            <person name="Nakamura H."/>
            <person name="Mori M."/>
            <person name="Yoshida Y."/>
            <person name="Ohtoshi R."/>
            <person name="Malay A.D."/>
            <person name="Moran D.A.P."/>
            <person name="Tomita M."/>
            <person name="Numata K."/>
            <person name="Arakawa K."/>
        </authorList>
    </citation>
    <scope>NUCLEOTIDE SEQUENCE</scope>
</reference>
<name>A0A8X6T080_TRICX</name>
<accession>A0A8X6T080</accession>
<organism evidence="1 2">
    <name type="scientific">Trichonephila clavipes</name>
    <name type="common">Golden silk orbweaver</name>
    <name type="synonym">Nephila clavipes</name>
    <dbReference type="NCBI Taxonomy" id="2585209"/>
    <lineage>
        <taxon>Eukaryota</taxon>
        <taxon>Metazoa</taxon>
        <taxon>Ecdysozoa</taxon>
        <taxon>Arthropoda</taxon>
        <taxon>Chelicerata</taxon>
        <taxon>Arachnida</taxon>
        <taxon>Araneae</taxon>
        <taxon>Araneomorphae</taxon>
        <taxon>Entelegynae</taxon>
        <taxon>Araneoidea</taxon>
        <taxon>Nephilidae</taxon>
        <taxon>Trichonephila</taxon>
    </lineage>
</organism>
<proteinExistence type="predicted"/>
<sequence length="84" mass="9812">MIWLFQFYPNFKKENALGNQRLPIPLPLSTNLARLEARRLFIVYPCRKGTKHFRKSMPSPGFKPRPYGTSVSVTIHYTGWMAKI</sequence>
<dbReference type="Proteomes" id="UP000887159">
    <property type="component" value="Unassembled WGS sequence"/>
</dbReference>
<evidence type="ECO:0000313" key="1">
    <source>
        <dbReference type="EMBL" id="GFY20610.1"/>
    </source>
</evidence>